<dbReference type="OrthoDB" id="256303at2759"/>
<dbReference type="PROSITE" id="PS50294">
    <property type="entry name" value="WD_REPEATS_REGION"/>
    <property type="match status" value="2"/>
</dbReference>
<sequence length="823" mass="97462">MQYPFSVSEFPTNSISIISKIGSENFNQNINKSKYFLYINTVNKYIGEQNVFIQNIYSLQQVFYRIIPNFTRVNMENKDILYQLKQIKFMNKDQSEKLCLTHNEEIIALDKEQQDKKKRGLCQQCWQCLSQERRVQVVLIKDSLKQIDEYKKIIKADRENHLEINIKVLNSLIEELGQVKDKYLQMFELITVSIRKLIEQLQIQEQSLINKVDSINTIDIYNFYEQAKEEFKSKSLCFDDIKNDIQCKLLEMTETQKISKCIDILQDFNKIKKIFEEQFPNKNQDEINQHNLDITCDEHKEKIILVDLNKDRANQKRIACLLCVDNYSSQYKSIKYVQQEWNYIEQIRKENLDQIASFLKNKGEKFQEILNKMKQDSQIIIEKAQKQITTNMNQFFQEYKIQQKKFGQSWSKLSKEQLIHIANQLSQNDDCQLTEDLIQSEFKTKDSLIDEIVKETIQTLQEAQVIAIDQTFKLLRNLQNEQKSIIKDTKQLDKESKMEIKLNCNSSQMKFDISPKNYGIISQYKLIKNYICYSIAINNDSSLVLVGQGRFIYIYELKPKELKKIKCIGKHKNDVNCLNFMTLSNSFVSGSRDKKIKIWKQYKNDQWKCEQILVGHTESIVCLLINNKDQMIISGSLDKTIKFWQYTEKWLCIQTITHHSDAVYGICLNEQQNKLISCGRDKKILIIQQENNEWIVKQIIEVEICGSRICFINDTFTFQPFNHPEMHIYEFIDNQYKKTKQISIKNGSSCDILFPQKFIKQKQLLINKNGPYIHFIGVYPNSEFIVEQSIELKTEQIYGTISNDGKYLFICDDHQYRLQIWQQ</sequence>
<name>A0A8S1SEJ2_9CILI</name>
<dbReference type="GO" id="GO:0097361">
    <property type="term" value="C:cytosolic [4Fe-4S] assembly targeting complex"/>
    <property type="evidence" value="ECO:0007669"/>
    <property type="project" value="TreeGrafter"/>
</dbReference>
<dbReference type="AlphaFoldDB" id="A0A8S1SEJ2"/>
<feature type="repeat" description="WD" evidence="1">
    <location>
        <begin position="613"/>
        <end position="645"/>
    </location>
</feature>
<evidence type="ECO:0000313" key="3">
    <source>
        <dbReference type="Proteomes" id="UP000689195"/>
    </source>
</evidence>
<dbReference type="PANTHER" id="PTHR19920:SF0">
    <property type="entry name" value="CYTOSOLIC IRON-SULFUR PROTEIN ASSEMBLY PROTEIN CIAO1-RELATED"/>
    <property type="match status" value="1"/>
</dbReference>
<keyword evidence="3" id="KW-1185">Reference proteome</keyword>
<dbReference type="PANTHER" id="PTHR19920">
    <property type="entry name" value="WD40 PROTEIN CIAO1"/>
    <property type="match status" value="1"/>
</dbReference>
<dbReference type="InterPro" id="IPR001680">
    <property type="entry name" value="WD40_rpt"/>
</dbReference>
<organism evidence="2 3">
    <name type="scientific">Paramecium pentaurelia</name>
    <dbReference type="NCBI Taxonomy" id="43138"/>
    <lineage>
        <taxon>Eukaryota</taxon>
        <taxon>Sar</taxon>
        <taxon>Alveolata</taxon>
        <taxon>Ciliophora</taxon>
        <taxon>Intramacronucleata</taxon>
        <taxon>Oligohymenophorea</taxon>
        <taxon>Peniculida</taxon>
        <taxon>Parameciidae</taxon>
        <taxon>Paramecium</taxon>
    </lineage>
</organism>
<dbReference type="PROSITE" id="PS50082">
    <property type="entry name" value="WD_REPEATS_2"/>
    <property type="match status" value="2"/>
</dbReference>
<comment type="caution">
    <text evidence="2">The sequence shown here is derived from an EMBL/GenBank/DDBJ whole genome shotgun (WGS) entry which is preliminary data.</text>
</comment>
<dbReference type="GO" id="GO:0016226">
    <property type="term" value="P:iron-sulfur cluster assembly"/>
    <property type="evidence" value="ECO:0007669"/>
    <property type="project" value="TreeGrafter"/>
</dbReference>
<proteinExistence type="predicted"/>
<dbReference type="SMART" id="SM00320">
    <property type="entry name" value="WD40"/>
    <property type="match status" value="3"/>
</dbReference>
<evidence type="ECO:0000256" key="1">
    <source>
        <dbReference type="PROSITE-ProRule" id="PRU00221"/>
    </source>
</evidence>
<dbReference type="Pfam" id="PF00400">
    <property type="entry name" value="WD40"/>
    <property type="match status" value="3"/>
</dbReference>
<protein>
    <submittedName>
        <fullName evidence="2">Uncharacterized protein</fullName>
    </submittedName>
</protein>
<dbReference type="Proteomes" id="UP000689195">
    <property type="component" value="Unassembled WGS sequence"/>
</dbReference>
<gene>
    <name evidence="2" type="ORF">PPENT_87.1.T0060114</name>
</gene>
<feature type="repeat" description="WD" evidence="1">
    <location>
        <begin position="568"/>
        <end position="600"/>
    </location>
</feature>
<reference evidence="2" key="1">
    <citation type="submission" date="2021-01" db="EMBL/GenBank/DDBJ databases">
        <authorList>
            <consortium name="Genoscope - CEA"/>
            <person name="William W."/>
        </authorList>
    </citation>
    <scope>NUCLEOTIDE SEQUENCE</scope>
</reference>
<keyword evidence="1" id="KW-0853">WD repeat</keyword>
<dbReference type="EMBL" id="CAJJDO010000006">
    <property type="protein sequence ID" value="CAD8137482.1"/>
    <property type="molecule type" value="Genomic_DNA"/>
</dbReference>
<accession>A0A8S1SEJ2</accession>
<evidence type="ECO:0000313" key="2">
    <source>
        <dbReference type="EMBL" id="CAD8137482.1"/>
    </source>
</evidence>